<keyword evidence="3" id="KW-1185">Reference proteome</keyword>
<dbReference type="Proteomes" id="UP000295192">
    <property type="component" value="Unassembled WGS sequence"/>
</dbReference>
<feature type="region of interest" description="Disordered" evidence="1">
    <location>
        <begin position="24"/>
        <end position="83"/>
    </location>
</feature>
<reference evidence="2 3" key="1">
    <citation type="journal article" date="2019" name="J. Hered.">
        <title>An Improved Genome Assembly for Drosophila navojoa, the Basal Species in the mojavensis Cluster.</title>
        <authorList>
            <person name="Vanderlinde T."/>
            <person name="Dupim E.G."/>
            <person name="Nazario-Yepiz N.O."/>
            <person name="Carvalho A.B."/>
        </authorList>
    </citation>
    <scope>NUCLEOTIDE SEQUENCE [LARGE SCALE GENOMIC DNA]</scope>
    <source>
        <strain evidence="2">Navoj_Jal97</strain>
        <tissue evidence="2">Whole organism</tissue>
    </source>
</reference>
<protein>
    <submittedName>
        <fullName evidence="2">Uncharacterized protein</fullName>
    </submittedName>
</protein>
<feature type="compositionally biased region" description="Pro residues" evidence="1">
    <location>
        <begin position="27"/>
        <end position="36"/>
    </location>
</feature>
<evidence type="ECO:0000256" key="1">
    <source>
        <dbReference type="SAM" id="MobiDB-lite"/>
    </source>
</evidence>
<sequence length="132" mass="14216">MGIGIVNGDVVPVTAAAAAHFYLLSGPNPPPQPQPGSPNHSAPQHLPPTRGVSFESCDTHFLCSDAPEPEPEPEPESQHDRALELELARILKPELNELAQHMVEPALTLAGESEMSLATCSDFRLHLKRLSD</sequence>
<organism evidence="2 3">
    <name type="scientific">Drosophila navojoa</name>
    <name type="common">Fruit fly</name>
    <dbReference type="NCBI Taxonomy" id="7232"/>
    <lineage>
        <taxon>Eukaryota</taxon>
        <taxon>Metazoa</taxon>
        <taxon>Ecdysozoa</taxon>
        <taxon>Arthropoda</taxon>
        <taxon>Hexapoda</taxon>
        <taxon>Insecta</taxon>
        <taxon>Pterygota</taxon>
        <taxon>Neoptera</taxon>
        <taxon>Endopterygota</taxon>
        <taxon>Diptera</taxon>
        <taxon>Brachycera</taxon>
        <taxon>Muscomorpha</taxon>
        <taxon>Ephydroidea</taxon>
        <taxon>Drosophilidae</taxon>
        <taxon>Drosophila</taxon>
    </lineage>
</organism>
<evidence type="ECO:0000313" key="3">
    <source>
        <dbReference type="Proteomes" id="UP000295192"/>
    </source>
</evidence>
<dbReference type="AlphaFoldDB" id="A0A484BW57"/>
<name>A0A484BW57_DRONA</name>
<proteinExistence type="predicted"/>
<accession>A0A484BW57</accession>
<gene>
    <name evidence="2" type="ORF">AWZ03_001681</name>
</gene>
<evidence type="ECO:0000313" key="2">
    <source>
        <dbReference type="EMBL" id="TDG52011.1"/>
    </source>
</evidence>
<dbReference type="EMBL" id="LSRL02000006">
    <property type="protein sequence ID" value="TDG52011.1"/>
    <property type="molecule type" value="Genomic_DNA"/>
</dbReference>
<comment type="caution">
    <text evidence="2">The sequence shown here is derived from an EMBL/GenBank/DDBJ whole genome shotgun (WGS) entry which is preliminary data.</text>
</comment>